<keyword evidence="1" id="KW-1133">Transmembrane helix</keyword>
<sequence>MNNPLNIMTLLIIVSMIILVFGFTWRNKHWGPVVMLVGVLSMMSSIIYRIVLALSF</sequence>
<name>A0A4R6U2C9_9GAMM</name>
<proteinExistence type="predicted"/>
<reference evidence="2 3" key="1">
    <citation type="submission" date="2019-03" db="EMBL/GenBank/DDBJ databases">
        <title>Genomic Encyclopedia of Type Strains, Phase IV (KMG-IV): sequencing the most valuable type-strain genomes for metagenomic binning, comparative biology and taxonomic classification.</title>
        <authorList>
            <person name="Goeker M."/>
        </authorList>
    </citation>
    <scope>NUCLEOTIDE SEQUENCE [LARGE SCALE GENOMIC DNA]</scope>
    <source>
        <strain evidence="2 3">DSM 28679</strain>
    </source>
</reference>
<keyword evidence="3" id="KW-1185">Reference proteome</keyword>
<feature type="transmembrane region" description="Helical" evidence="1">
    <location>
        <begin position="31"/>
        <end position="51"/>
    </location>
</feature>
<feature type="transmembrane region" description="Helical" evidence="1">
    <location>
        <begin position="7"/>
        <end position="25"/>
    </location>
</feature>
<keyword evidence="1" id="KW-0812">Transmembrane</keyword>
<keyword evidence="1" id="KW-0472">Membrane</keyword>
<comment type="caution">
    <text evidence="2">The sequence shown here is derived from an EMBL/GenBank/DDBJ whole genome shotgun (WGS) entry which is preliminary data.</text>
</comment>
<gene>
    <name evidence="2" type="ORF">DFQ45_102196</name>
</gene>
<organism evidence="2 3">
    <name type="scientific">Thiopseudomonas denitrificans</name>
    <dbReference type="NCBI Taxonomy" id="1501432"/>
    <lineage>
        <taxon>Bacteria</taxon>
        <taxon>Pseudomonadati</taxon>
        <taxon>Pseudomonadota</taxon>
        <taxon>Gammaproteobacteria</taxon>
        <taxon>Pseudomonadales</taxon>
        <taxon>Pseudomonadaceae</taxon>
        <taxon>Thiopseudomonas</taxon>
    </lineage>
</organism>
<evidence type="ECO:0000313" key="3">
    <source>
        <dbReference type="Proteomes" id="UP000294575"/>
    </source>
</evidence>
<dbReference type="AlphaFoldDB" id="A0A4R6U2C9"/>
<evidence type="ECO:0000256" key="1">
    <source>
        <dbReference type="SAM" id="Phobius"/>
    </source>
</evidence>
<protein>
    <submittedName>
        <fullName evidence="2">Uncharacterized protein</fullName>
    </submittedName>
</protein>
<dbReference type="RefSeq" id="WP_166627827.1">
    <property type="nucleotide sequence ID" value="NZ_LNJZ01000009.1"/>
</dbReference>
<dbReference type="Proteomes" id="UP000294575">
    <property type="component" value="Unassembled WGS sequence"/>
</dbReference>
<dbReference type="EMBL" id="SNYK01000002">
    <property type="protein sequence ID" value="TDQ39502.1"/>
    <property type="molecule type" value="Genomic_DNA"/>
</dbReference>
<evidence type="ECO:0000313" key="2">
    <source>
        <dbReference type="EMBL" id="TDQ39502.1"/>
    </source>
</evidence>
<accession>A0A4R6U2C9</accession>